<comment type="caution">
    <text evidence="5">The sequence shown here is derived from an EMBL/GenBank/DDBJ whole genome shotgun (WGS) entry which is preliminary data.</text>
</comment>
<name>A0ABS3FP40_9CYAN</name>
<keyword evidence="1" id="KW-0808">Transferase</keyword>
<dbReference type="PROSITE" id="PS51186">
    <property type="entry name" value="GNAT"/>
    <property type="match status" value="1"/>
</dbReference>
<dbReference type="InterPro" id="IPR016181">
    <property type="entry name" value="Acyl_CoA_acyltransferase"/>
</dbReference>
<dbReference type="CDD" id="cd04301">
    <property type="entry name" value="NAT_SF"/>
    <property type="match status" value="1"/>
</dbReference>
<dbReference type="EMBL" id="JAFLQW010000161">
    <property type="protein sequence ID" value="MBO0348647.1"/>
    <property type="molecule type" value="Genomic_DNA"/>
</dbReference>
<evidence type="ECO:0000313" key="5">
    <source>
        <dbReference type="EMBL" id="MBO0348647.1"/>
    </source>
</evidence>
<protein>
    <submittedName>
        <fullName evidence="5">GNAT family N-acetyltransferase</fullName>
    </submittedName>
</protein>
<reference evidence="5 6" key="1">
    <citation type="submission" date="2021-03" db="EMBL/GenBank/DDBJ databases">
        <title>Metabolic Capacity of the Antarctic Cyanobacterium Phormidium pseudopriestleyi that Sustains Oxygenic Photosynthesis in the Presence of Hydrogen Sulfide.</title>
        <authorList>
            <person name="Lumian J.E."/>
            <person name="Jungblut A.D."/>
            <person name="Dillon M.L."/>
            <person name="Hawes I."/>
            <person name="Doran P.T."/>
            <person name="Mackey T.J."/>
            <person name="Dick G.J."/>
            <person name="Grettenberger C.L."/>
            <person name="Sumner D.Y."/>
        </authorList>
    </citation>
    <scope>NUCLEOTIDE SEQUENCE [LARGE SCALE GENOMIC DNA]</scope>
    <source>
        <strain evidence="5 6">FRX01</strain>
    </source>
</reference>
<keyword evidence="2" id="KW-0012">Acyltransferase</keyword>
<evidence type="ECO:0000256" key="2">
    <source>
        <dbReference type="ARBA" id="ARBA00023315"/>
    </source>
</evidence>
<organism evidence="5 6">
    <name type="scientific">Phormidium pseudopriestleyi FRX01</name>
    <dbReference type="NCBI Taxonomy" id="1759528"/>
    <lineage>
        <taxon>Bacteria</taxon>
        <taxon>Bacillati</taxon>
        <taxon>Cyanobacteriota</taxon>
        <taxon>Cyanophyceae</taxon>
        <taxon>Oscillatoriophycideae</taxon>
        <taxon>Oscillatoriales</taxon>
        <taxon>Oscillatoriaceae</taxon>
        <taxon>Phormidium</taxon>
    </lineage>
</organism>
<dbReference type="SUPFAM" id="SSF55729">
    <property type="entry name" value="Acyl-CoA N-acyltransferases (Nat)"/>
    <property type="match status" value="1"/>
</dbReference>
<evidence type="ECO:0000256" key="3">
    <source>
        <dbReference type="SAM" id="MobiDB-lite"/>
    </source>
</evidence>
<evidence type="ECO:0000313" key="6">
    <source>
        <dbReference type="Proteomes" id="UP000664844"/>
    </source>
</evidence>
<feature type="region of interest" description="Disordered" evidence="3">
    <location>
        <begin position="367"/>
        <end position="394"/>
    </location>
</feature>
<dbReference type="InterPro" id="IPR000182">
    <property type="entry name" value="GNAT_dom"/>
</dbReference>
<evidence type="ECO:0000256" key="1">
    <source>
        <dbReference type="ARBA" id="ARBA00022679"/>
    </source>
</evidence>
<dbReference type="Gene3D" id="3.40.630.30">
    <property type="match status" value="1"/>
</dbReference>
<proteinExistence type="predicted"/>
<sequence length="416" mass="47013">MTSHLPQNQTLTIRPLQYRDLEAVAELANATEIEAGSPSSSLENGSLDIGTQMDSVRRWYWPLKLLSVFPNPLQNRLCVRVAQDDRKIRGAIQISPFNHTRSTWRVDRVVVPPSSEKLGIGSQLIRHCLESIWEARMWLLEVDVNEKDELALYRHNGFQPLAQMTYWAIAPELLEQLAQREPDLPNLMPVSNADAQLLYQLDTAAMPPLVRQVFDRHIQDFHTSLVGAVAQGVRQWLNKTETVSGYVFEPQRKAAIGYFQVRLSRNGSQPHVAELTVHPAYTWLYPELLAQMARIVQELPAQSLLLASADYQPEREEYLQQVGAQRISHSLLMSRSVWHKLRESKPVSLELQLSEVLQGLQGTRKPIPSRMSWLSKPPSPSAGLGKQEPSQASIEEIGALLPSEQLDMTLDDDTLS</sequence>
<dbReference type="PANTHER" id="PTHR43800">
    <property type="entry name" value="PEPTIDYL-LYSINE N-ACETYLTRANSFERASE YJAB"/>
    <property type="match status" value="1"/>
</dbReference>
<dbReference type="RefSeq" id="WP_207087190.1">
    <property type="nucleotide sequence ID" value="NZ_JAFLQW010000161.1"/>
</dbReference>
<dbReference type="Pfam" id="PF13508">
    <property type="entry name" value="Acetyltransf_7"/>
    <property type="match status" value="1"/>
</dbReference>
<dbReference type="Proteomes" id="UP000664844">
    <property type="component" value="Unassembled WGS sequence"/>
</dbReference>
<keyword evidence="6" id="KW-1185">Reference proteome</keyword>
<dbReference type="PANTHER" id="PTHR43800:SF1">
    <property type="entry name" value="PEPTIDYL-LYSINE N-ACETYLTRANSFERASE YJAB"/>
    <property type="match status" value="1"/>
</dbReference>
<feature type="domain" description="N-acetyltransferase" evidence="4">
    <location>
        <begin position="11"/>
        <end position="180"/>
    </location>
</feature>
<gene>
    <name evidence="5" type="ORF">J0895_05935</name>
</gene>
<accession>A0ABS3FP40</accession>
<evidence type="ECO:0000259" key="4">
    <source>
        <dbReference type="PROSITE" id="PS51186"/>
    </source>
</evidence>